<name>A0A4C1WSG6_EUMVA</name>
<sequence length="67" mass="7533">MESVSSFGLILGQRGGLKINRHLSLSYVICFLFRGRTGPPPEGTVPREGVMRCPRRALRENKIKDPH</sequence>
<dbReference type="Proteomes" id="UP000299102">
    <property type="component" value="Unassembled WGS sequence"/>
</dbReference>
<dbReference type="AlphaFoldDB" id="A0A4C1WSG6"/>
<comment type="caution">
    <text evidence="1">The sequence shown here is derived from an EMBL/GenBank/DDBJ whole genome shotgun (WGS) entry which is preliminary data.</text>
</comment>
<reference evidence="1 2" key="1">
    <citation type="journal article" date="2019" name="Commun. Biol.">
        <title>The bagworm genome reveals a unique fibroin gene that provides high tensile strength.</title>
        <authorList>
            <person name="Kono N."/>
            <person name="Nakamura H."/>
            <person name="Ohtoshi R."/>
            <person name="Tomita M."/>
            <person name="Numata K."/>
            <person name="Arakawa K."/>
        </authorList>
    </citation>
    <scope>NUCLEOTIDE SEQUENCE [LARGE SCALE GENOMIC DNA]</scope>
</reference>
<protein>
    <submittedName>
        <fullName evidence="1">Uncharacterized protein</fullName>
    </submittedName>
</protein>
<gene>
    <name evidence="1" type="ORF">EVAR_35983_1</name>
</gene>
<keyword evidence="2" id="KW-1185">Reference proteome</keyword>
<evidence type="ECO:0000313" key="1">
    <source>
        <dbReference type="EMBL" id="GBP54426.1"/>
    </source>
</evidence>
<organism evidence="1 2">
    <name type="scientific">Eumeta variegata</name>
    <name type="common">Bagworm moth</name>
    <name type="synonym">Eumeta japonica</name>
    <dbReference type="NCBI Taxonomy" id="151549"/>
    <lineage>
        <taxon>Eukaryota</taxon>
        <taxon>Metazoa</taxon>
        <taxon>Ecdysozoa</taxon>
        <taxon>Arthropoda</taxon>
        <taxon>Hexapoda</taxon>
        <taxon>Insecta</taxon>
        <taxon>Pterygota</taxon>
        <taxon>Neoptera</taxon>
        <taxon>Endopterygota</taxon>
        <taxon>Lepidoptera</taxon>
        <taxon>Glossata</taxon>
        <taxon>Ditrysia</taxon>
        <taxon>Tineoidea</taxon>
        <taxon>Psychidae</taxon>
        <taxon>Oiketicinae</taxon>
        <taxon>Eumeta</taxon>
    </lineage>
</organism>
<evidence type="ECO:0000313" key="2">
    <source>
        <dbReference type="Proteomes" id="UP000299102"/>
    </source>
</evidence>
<proteinExistence type="predicted"/>
<accession>A0A4C1WSG6</accession>
<dbReference type="EMBL" id="BGZK01000647">
    <property type="protein sequence ID" value="GBP54426.1"/>
    <property type="molecule type" value="Genomic_DNA"/>
</dbReference>